<comment type="caution">
    <text evidence="2">The sequence shown here is derived from an EMBL/GenBank/DDBJ whole genome shotgun (WGS) entry which is preliminary data.</text>
</comment>
<feature type="transmembrane region" description="Helical" evidence="1">
    <location>
        <begin position="62"/>
        <end position="80"/>
    </location>
</feature>
<evidence type="ECO:0000256" key="1">
    <source>
        <dbReference type="SAM" id="Phobius"/>
    </source>
</evidence>
<proteinExistence type="predicted"/>
<evidence type="ECO:0000313" key="2">
    <source>
        <dbReference type="EMBL" id="OGD56843.1"/>
    </source>
</evidence>
<reference evidence="2 3" key="1">
    <citation type="journal article" date="2016" name="Nat. Commun.">
        <title>Thousands of microbial genomes shed light on interconnected biogeochemical processes in an aquifer system.</title>
        <authorList>
            <person name="Anantharaman K."/>
            <person name="Brown C.T."/>
            <person name="Hug L.A."/>
            <person name="Sharon I."/>
            <person name="Castelle C.J."/>
            <person name="Probst A.J."/>
            <person name="Thomas B.C."/>
            <person name="Singh A."/>
            <person name="Wilkins M.J."/>
            <person name="Karaoz U."/>
            <person name="Brodie E.L."/>
            <person name="Williams K.H."/>
            <person name="Hubbard S.S."/>
            <person name="Banfield J.F."/>
        </authorList>
    </citation>
    <scope>NUCLEOTIDE SEQUENCE [LARGE SCALE GENOMIC DNA]</scope>
</reference>
<dbReference type="Proteomes" id="UP000178764">
    <property type="component" value="Unassembled WGS sequence"/>
</dbReference>
<accession>A0A1F5DNX3</accession>
<organism evidence="2 3">
    <name type="scientific">Candidatus Berkelbacteria bacterium RBG_13_40_8</name>
    <dbReference type="NCBI Taxonomy" id="1797467"/>
    <lineage>
        <taxon>Bacteria</taxon>
        <taxon>Candidatus Berkelbacteria</taxon>
    </lineage>
</organism>
<dbReference type="EMBL" id="MEZT01000012">
    <property type="protein sequence ID" value="OGD56843.1"/>
    <property type="molecule type" value="Genomic_DNA"/>
</dbReference>
<keyword evidence="1" id="KW-0812">Transmembrane</keyword>
<name>A0A1F5DNX3_9BACT</name>
<keyword evidence="1" id="KW-0472">Membrane</keyword>
<protein>
    <submittedName>
        <fullName evidence="2">Uncharacterized protein</fullName>
    </submittedName>
</protein>
<feature type="transmembrane region" description="Helical" evidence="1">
    <location>
        <begin position="100"/>
        <end position="121"/>
    </location>
</feature>
<keyword evidence="1" id="KW-1133">Transmembrane helix</keyword>
<evidence type="ECO:0000313" key="3">
    <source>
        <dbReference type="Proteomes" id="UP000178764"/>
    </source>
</evidence>
<feature type="transmembrane region" description="Helical" evidence="1">
    <location>
        <begin position="38"/>
        <end position="55"/>
    </location>
</feature>
<gene>
    <name evidence="2" type="ORF">A2V71_01035</name>
</gene>
<feature type="transmembrane region" description="Helical" evidence="1">
    <location>
        <begin position="7"/>
        <end position="26"/>
    </location>
</feature>
<dbReference type="AlphaFoldDB" id="A0A1F5DNX3"/>
<sequence>MLIYTIFIFDLILIILHLILGGTNSFFNLATENNLPTFYQSAKTLVAGLLLIVLAKRTKSNVWIIISGVILIFFAFDDWFQIHKRTSEFIYLITFLERRFSWVIVYFPILVLTFLAFWKIYHKIKLNRLVMIGVFCLF</sequence>